<feature type="domain" description="FAD-binding FR-type" evidence="1">
    <location>
        <begin position="6"/>
        <end position="104"/>
    </location>
</feature>
<dbReference type="Pfam" id="PF04954">
    <property type="entry name" value="SIP"/>
    <property type="match status" value="1"/>
</dbReference>
<keyword evidence="3" id="KW-1185">Reference proteome</keyword>
<protein>
    <recommendedName>
        <fullName evidence="1">FAD-binding FR-type domain-containing protein</fullName>
    </recommendedName>
</protein>
<dbReference type="InterPro" id="IPR017938">
    <property type="entry name" value="Riboflavin_synthase-like_b-brl"/>
</dbReference>
<dbReference type="PANTHER" id="PTHR30157">
    <property type="entry name" value="FERRIC REDUCTASE, NADPH-DEPENDENT"/>
    <property type="match status" value="1"/>
</dbReference>
<accession>A0ABN2VY59</accession>
<dbReference type="Pfam" id="PF08021">
    <property type="entry name" value="FAD_binding_9"/>
    <property type="match status" value="1"/>
</dbReference>
<organism evidence="2 3">
    <name type="scientific">Streptomyces albiaxialis</name>
    <dbReference type="NCBI Taxonomy" id="329523"/>
    <lineage>
        <taxon>Bacteria</taxon>
        <taxon>Bacillati</taxon>
        <taxon>Actinomycetota</taxon>
        <taxon>Actinomycetes</taxon>
        <taxon>Kitasatosporales</taxon>
        <taxon>Streptomycetaceae</taxon>
        <taxon>Streptomyces</taxon>
    </lineage>
</organism>
<name>A0ABN2VY59_9ACTN</name>
<dbReference type="InterPro" id="IPR013113">
    <property type="entry name" value="SIP_FAD-bd"/>
</dbReference>
<sequence>MTLLDRLLTPATVTDTGTRTGRFHHLTLETPAPLPWTPGQQIRVHVNGLAGPRRTYSVWDRRDRSLELRVLDHENAGPGARWARTAVPGTRVRIGRPEGGLVPRPGDHHLFLGDETASAAFGPMMRALHARGAQVTALIEVADENDRLPLPGDVTWTYREGPPSSPSPTFLRALSAFPLPTTPPVTYLAGEARTLQSLRTHLTHHHAWPRRTILTKPFWTPGKRGLE</sequence>
<dbReference type="PROSITE" id="PS51384">
    <property type="entry name" value="FAD_FR"/>
    <property type="match status" value="1"/>
</dbReference>
<dbReference type="InterPro" id="IPR017927">
    <property type="entry name" value="FAD-bd_FR_type"/>
</dbReference>
<comment type="caution">
    <text evidence="2">The sequence shown here is derived from an EMBL/GenBank/DDBJ whole genome shotgun (WGS) entry which is preliminary data.</text>
</comment>
<dbReference type="Gene3D" id="3.40.50.80">
    <property type="entry name" value="Nucleotide-binding domain of ferredoxin-NADP reductase (FNR) module"/>
    <property type="match status" value="1"/>
</dbReference>
<dbReference type="EMBL" id="BAAAPE010000007">
    <property type="protein sequence ID" value="GAA2074953.1"/>
    <property type="molecule type" value="Genomic_DNA"/>
</dbReference>
<dbReference type="RefSeq" id="WP_344527906.1">
    <property type="nucleotide sequence ID" value="NZ_BAAAPE010000007.1"/>
</dbReference>
<evidence type="ECO:0000259" key="1">
    <source>
        <dbReference type="PROSITE" id="PS51384"/>
    </source>
</evidence>
<gene>
    <name evidence="2" type="ORF">GCM10009801_29280</name>
</gene>
<proteinExistence type="predicted"/>
<dbReference type="SUPFAM" id="SSF63380">
    <property type="entry name" value="Riboflavin synthase domain-like"/>
    <property type="match status" value="1"/>
</dbReference>
<dbReference type="InterPro" id="IPR039261">
    <property type="entry name" value="FNR_nucleotide-bd"/>
</dbReference>
<dbReference type="InterPro" id="IPR007037">
    <property type="entry name" value="SIP_rossman_dom"/>
</dbReference>
<evidence type="ECO:0000313" key="3">
    <source>
        <dbReference type="Proteomes" id="UP001500016"/>
    </source>
</evidence>
<dbReference type="Gene3D" id="2.40.30.10">
    <property type="entry name" value="Translation factors"/>
    <property type="match status" value="1"/>
</dbReference>
<reference evidence="2 3" key="1">
    <citation type="journal article" date="2019" name="Int. J. Syst. Evol. Microbiol.">
        <title>The Global Catalogue of Microorganisms (GCM) 10K type strain sequencing project: providing services to taxonomists for standard genome sequencing and annotation.</title>
        <authorList>
            <consortium name="The Broad Institute Genomics Platform"/>
            <consortium name="The Broad Institute Genome Sequencing Center for Infectious Disease"/>
            <person name="Wu L."/>
            <person name="Ma J."/>
        </authorList>
    </citation>
    <scope>NUCLEOTIDE SEQUENCE [LARGE SCALE GENOMIC DNA]</scope>
    <source>
        <strain evidence="2 3">JCM 15478</strain>
    </source>
</reference>
<evidence type="ECO:0000313" key="2">
    <source>
        <dbReference type="EMBL" id="GAA2074953.1"/>
    </source>
</evidence>
<dbReference type="PANTHER" id="PTHR30157:SF0">
    <property type="entry name" value="NADPH-DEPENDENT FERRIC-CHELATE REDUCTASE"/>
    <property type="match status" value="1"/>
</dbReference>
<dbReference type="InterPro" id="IPR039374">
    <property type="entry name" value="SIP_fam"/>
</dbReference>
<dbReference type="Proteomes" id="UP001500016">
    <property type="component" value="Unassembled WGS sequence"/>
</dbReference>
<dbReference type="CDD" id="cd06193">
    <property type="entry name" value="siderophore_interacting"/>
    <property type="match status" value="1"/>
</dbReference>